<dbReference type="PANTHER" id="PTHR42643:SF30">
    <property type="entry name" value="IONOTROPIC RECEPTOR 40A-RELATED"/>
    <property type="match status" value="1"/>
</dbReference>
<comment type="subcellular location">
    <subcellularLocation>
        <location evidence="1">Cell membrane</location>
        <topology evidence="1">Multi-pass membrane protein</topology>
    </subcellularLocation>
</comment>
<evidence type="ECO:0000256" key="1">
    <source>
        <dbReference type="ARBA" id="ARBA00004651"/>
    </source>
</evidence>
<evidence type="ECO:0000313" key="10">
    <source>
        <dbReference type="Proteomes" id="UP001107558"/>
    </source>
</evidence>
<evidence type="ECO:0000256" key="8">
    <source>
        <dbReference type="SAM" id="Phobius"/>
    </source>
</evidence>
<keyword evidence="6" id="KW-0675">Receptor</keyword>
<keyword evidence="5 8" id="KW-0472">Membrane</keyword>
<dbReference type="PANTHER" id="PTHR42643">
    <property type="entry name" value="IONOTROPIC RECEPTOR 20A-RELATED"/>
    <property type="match status" value="1"/>
</dbReference>
<comment type="caution">
    <text evidence="9">The sequence shown here is derived from an EMBL/GenBank/DDBJ whole genome shotgun (WGS) entry which is preliminary data.</text>
</comment>
<evidence type="ECO:0000313" key="9">
    <source>
        <dbReference type="EMBL" id="KAG5675972.1"/>
    </source>
</evidence>
<evidence type="ECO:0000256" key="6">
    <source>
        <dbReference type="ARBA" id="ARBA00023170"/>
    </source>
</evidence>
<keyword evidence="3 8" id="KW-0812">Transmembrane</keyword>
<evidence type="ECO:0000256" key="3">
    <source>
        <dbReference type="ARBA" id="ARBA00022692"/>
    </source>
</evidence>
<feature type="transmembrane region" description="Helical" evidence="8">
    <location>
        <begin position="250"/>
        <end position="268"/>
    </location>
</feature>
<evidence type="ECO:0008006" key="11">
    <source>
        <dbReference type="Google" id="ProtNLM"/>
    </source>
</evidence>
<name>A0A9J6C1C2_POLVA</name>
<sequence length="556" mass="65746">MNQSAVILIESENNLFHLHASSTSLRTVNFKFLNNFPKKLKFLIYVEEIKTFDNLEIFTSSFSKPYLDYPYDLRYFEFFVINDESFVSLIANVLYSEKICGDFSLKVLNSYDIEAQEWLKDLENFNHFRDFHGCMLSFLIHHNTGPYWYIEDFKKYQLITEGFSKEIITGNQKFYGLTNEINVSSLFLHTGMKNFEGFSDGSYISLQMSFIIKKDVQRYSKPCGTLEFYYLITLNDFYNNYEKLLMPFDLTTWILLTVTFLLTFLIIFGTHKCPQWIQKLLFGEGIRNPAYNALGVMFGISQIRLLRESSNRIAFAFFIWFCLMFRTCYQSKLFEFMTSDMRKPLPTSIIGLIEMNYTVVAIEENMDFHDDIIKDSKSLYIMKVDRPSFISMYKDTIEEKSTLKYVFFVDHVMHAYLNKTYQKALPIMANERLTVMTAYTIINNTALMSIFDDVIYRFVQCGITKYLEEHAMWLLQRPLAEAFVDSRKILSLSNLEFGFVLWLASLSLPITCFLYEISVLFYRKLRKTIKDLELYATIRIVELSLTPFIEKYHDRW</sequence>
<proteinExistence type="predicted"/>
<evidence type="ECO:0000256" key="7">
    <source>
        <dbReference type="ARBA" id="ARBA00023180"/>
    </source>
</evidence>
<protein>
    <recommendedName>
        <fullName evidence="11">Ionotropic receptor</fullName>
    </recommendedName>
</protein>
<dbReference type="Proteomes" id="UP001107558">
    <property type="component" value="Chromosome 2"/>
</dbReference>
<keyword evidence="10" id="KW-1185">Reference proteome</keyword>
<keyword evidence="7" id="KW-0325">Glycoprotein</keyword>
<dbReference type="OrthoDB" id="8050636at2759"/>
<organism evidence="9 10">
    <name type="scientific">Polypedilum vanderplanki</name>
    <name type="common">Sleeping chironomid midge</name>
    <dbReference type="NCBI Taxonomy" id="319348"/>
    <lineage>
        <taxon>Eukaryota</taxon>
        <taxon>Metazoa</taxon>
        <taxon>Ecdysozoa</taxon>
        <taxon>Arthropoda</taxon>
        <taxon>Hexapoda</taxon>
        <taxon>Insecta</taxon>
        <taxon>Pterygota</taxon>
        <taxon>Neoptera</taxon>
        <taxon>Endopterygota</taxon>
        <taxon>Diptera</taxon>
        <taxon>Nematocera</taxon>
        <taxon>Chironomoidea</taxon>
        <taxon>Chironomidae</taxon>
        <taxon>Chironominae</taxon>
        <taxon>Polypedilum</taxon>
        <taxon>Polypedilum</taxon>
    </lineage>
</organism>
<dbReference type="Gene3D" id="1.10.287.70">
    <property type="match status" value="1"/>
</dbReference>
<evidence type="ECO:0000256" key="2">
    <source>
        <dbReference type="ARBA" id="ARBA00022475"/>
    </source>
</evidence>
<accession>A0A9J6C1C2</accession>
<evidence type="ECO:0000256" key="5">
    <source>
        <dbReference type="ARBA" id="ARBA00023136"/>
    </source>
</evidence>
<keyword evidence="4 8" id="KW-1133">Transmembrane helix</keyword>
<feature type="transmembrane region" description="Helical" evidence="8">
    <location>
        <begin position="499"/>
        <end position="522"/>
    </location>
</feature>
<evidence type="ECO:0000256" key="4">
    <source>
        <dbReference type="ARBA" id="ARBA00022989"/>
    </source>
</evidence>
<dbReference type="EMBL" id="JADBJN010000002">
    <property type="protein sequence ID" value="KAG5675972.1"/>
    <property type="molecule type" value="Genomic_DNA"/>
</dbReference>
<keyword evidence="2" id="KW-1003">Cell membrane</keyword>
<gene>
    <name evidence="9" type="ORF">PVAND_005828</name>
</gene>
<reference evidence="9" key="1">
    <citation type="submission" date="2021-03" db="EMBL/GenBank/DDBJ databases">
        <title>Chromosome level genome of the anhydrobiotic midge Polypedilum vanderplanki.</title>
        <authorList>
            <person name="Yoshida Y."/>
            <person name="Kikawada T."/>
            <person name="Gusev O."/>
        </authorList>
    </citation>
    <scope>NUCLEOTIDE SEQUENCE</scope>
    <source>
        <strain evidence="9">NIAS01</strain>
        <tissue evidence="9">Whole body or cell culture</tissue>
    </source>
</reference>
<dbReference type="AlphaFoldDB" id="A0A9J6C1C2"/>
<dbReference type="GO" id="GO:0005886">
    <property type="term" value="C:plasma membrane"/>
    <property type="evidence" value="ECO:0007669"/>
    <property type="project" value="UniProtKB-SubCell"/>
</dbReference>
<dbReference type="InterPro" id="IPR052192">
    <property type="entry name" value="Insect_Ionotropic_Sensory_Rcpt"/>
</dbReference>
<feature type="transmembrane region" description="Helical" evidence="8">
    <location>
        <begin position="312"/>
        <end position="329"/>
    </location>
</feature>